<keyword evidence="5" id="KW-0934">Plastid</keyword>
<dbReference type="AlphaFoldDB" id="A0A0G4ICX8"/>
<feature type="compositionally biased region" description="Basic and acidic residues" evidence="19">
    <location>
        <begin position="518"/>
        <end position="527"/>
    </location>
</feature>
<comment type="subcellular location">
    <subcellularLocation>
        <location evidence="1">Membrane</location>
        <topology evidence="1">Multi-pass membrane protein</topology>
    </subcellularLocation>
    <subcellularLocation>
        <location evidence="2">Plastid</location>
        <location evidence="2">Chloroplast</location>
    </subcellularLocation>
</comment>
<accession>A0A0G4ICX8</accession>
<dbReference type="GO" id="GO:0009507">
    <property type="term" value="C:chloroplast"/>
    <property type="evidence" value="ECO:0007669"/>
    <property type="project" value="UniProtKB-SubCell"/>
</dbReference>
<keyword evidence="14" id="KW-0472">Membrane</keyword>
<protein>
    <recommendedName>
        <fullName evidence="16">phytol kinase</fullName>
        <ecNumber evidence="16">2.7.1.182</ecNumber>
    </recommendedName>
</protein>
<evidence type="ECO:0000256" key="17">
    <source>
        <dbReference type="ARBA" id="ARBA00048889"/>
    </source>
</evidence>
<name>A0A0G4ICX8_9ALVE</name>
<keyword evidence="6" id="KW-0808">Transferase</keyword>
<evidence type="ECO:0000256" key="18">
    <source>
        <dbReference type="PROSITE-ProRule" id="PRU00134"/>
    </source>
</evidence>
<proteinExistence type="inferred from homology"/>
<evidence type="ECO:0000256" key="1">
    <source>
        <dbReference type="ARBA" id="ARBA00004141"/>
    </source>
</evidence>
<dbReference type="SUPFAM" id="SSF144232">
    <property type="entry name" value="HIT/MYND zinc finger-like"/>
    <property type="match status" value="1"/>
</dbReference>
<keyword evidence="12" id="KW-0809">Transit peptide</keyword>
<evidence type="ECO:0000256" key="13">
    <source>
        <dbReference type="ARBA" id="ARBA00022989"/>
    </source>
</evidence>
<evidence type="ECO:0000256" key="5">
    <source>
        <dbReference type="ARBA" id="ARBA00022640"/>
    </source>
</evidence>
<dbReference type="VEuPathDB" id="CryptoDB:Cvel_2279"/>
<dbReference type="PROSITE" id="PS01360">
    <property type="entry name" value="ZF_MYND_1"/>
    <property type="match status" value="1"/>
</dbReference>
<dbReference type="GO" id="GO:0008270">
    <property type="term" value="F:zinc ion binding"/>
    <property type="evidence" value="ECO:0007669"/>
    <property type="project" value="UniProtKB-KW"/>
</dbReference>
<organism evidence="21">
    <name type="scientific">Chromera velia CCMP2878</name>
    <dbReference type="NCBI Taxonomy" id="1169474"/>
    <lineage>
        <taxon>Eukaryota</taxon>
        <taxon>Sar</taxon>
        <taxon>Alveolata</taxon>
        <taxon>Colpodellida</taxon>
        <taxon>Chromeraceae</taxon>
        <taxon>Chromera</taxon>
    </lineage>
</organism>
<dbReference type="GO" id="GO:0010276">
    <property type="term" value="F:phytol kinase activity"/>
    <property type="evidence" value="ECO:0007669"/>
    <property type="project" value="UniProtKB-EC"/>
</dbReference>
<evidence type="ECO:0000256" key="4">
    <source>
        <dbReference type="ARBA" id="ARBA00022528"/>
    </source>
</evidence>
<keyword evidence="11" id="KW-0862">Zinc</keyword>
<evidence type="ECO:0000256" key="14">
    <source>
        <dbReference type="ARBA" id="ARBA00023136"/>
    </source>
</evidence>
<reference evidence="21" key="1">
    <citation type="submission" date="2014-11" db="EMBL/GenBank/DDBJ databases">
        <authorList>
            <person name="Otto D Thomas"/>
            <person name="Naeem Raeece"/>
        </authorList>
    </citation>
    <scope>NUCLEOTIDE SEQUENCE</scope>
</reference>
<feature type="region of interest" description="Disordered" evidence="19">
    <location>
        <begin position="485"/>
        <end position="544"/>
    </location>
</feature>
<dbReference type="PhylomeDB" id="A0A0G4ICX8"/>
<dbReference type="InterPro" id="IPR002893">
    <property type="entry name" value="Znf_MYND"/>
</dbReference>
<dbReference type="InterPro" id="IPR039606">
    <property type="entry name" value="Phytol/farnesol_kinase"/>
</dbReference>
<evidence type="ECO:0000256" key="15">
    <source>
        <dbReference type="ARBA" id="ARBA00024015"/>
    </source>
</evidence>
<feature type="compositionally biased region" description="Basic and acidic residues" evidence="19">
    <location>
        <begin position="488"/>
        <end position="510"/>
    </location>
</feature>
<evidence type="ECO:0000256" key="10">
    <source>
        <dbReference type="ARBA" id="ARBA00022777"/>
    </source>
</evidence>
<evidence type="ECO:0000256" key="7">
    <source>
        <dbReference type="ARBA" id="ARBA00022692"/>
    </source>
</evidence>
<evidence type="ECO:0000256" key="6">
    <source>
        <dbReference type="ARBA" id="ARBA00022679"/>
    </source>
</evidence>
<gene>
    <name evidence="21" type="ORF">Cvel_2279</name>
</gene>
<keyword evidence="10" id="KW-0418">Kinase</keyword>
<feature type="domain" description="MYND-type" evidence="20">
    <location>
        <begin position="273"/>
        <end position="315"/>
    </location>
</feature>
<evidence type="ECO:0000256" key="8">
    <source>
        <dbReference type="ARBA" id="ARBA00022723"/>
    </source>
</evidence>
<dbReference type="PANTHER" id="PTHR32523">
    <property type="entry name" value="PHYTOL KINASE 1, CHLOROPLASTIC"/>
    <property type="match status" value="1"/>
</dbReference>
<dbReference type="PROSITE" id="PS50865">
    <property type="entry name" value="ZF_MYND_2"/>
    <property type="match status" value="1"/>
</dbReference>
<evidence type="ECO:0000259" key="20">
    <source>
        <dbReference type="PROSITE" id="PS50865"/>
    </source>
</evidence>
<dbReference type="EMBL" id="CDMZ01005831">
    <property type="protein sequence ID" value="CEM54939.1"/>
    <property type="molecule type" value="Genomic_DNA"/>
</dbReference>
<keyword evidence="4" id="KW-0150">Chloroplast</keyword>
<evidence type="ECO:0000256" key="19">
    <source>
        <dbReference type="SAM" id="MobiDB-lite"/>
    </source>
</evidence>
<evidence type="ECO:0000256" key="16">
    <source>
        <dbReference type="ARBA" id="ARBA00039024"/>
    </source>
</evidence>
<keyword evidence="8" id="KW-0479">Metal-binding</keyword>
<evidence type="ECO:0000256" key="11">
    <source>
        <dbReference type="ARBA" id="ARBA00022833"/>
    </source>
</evidence>
<evidence type="ECO:0000256" key="12">
    <source>
        <dbReference type="ARBA" id="ARBA00022946"/>
    </source>
</evidence>
<keyword evidence="13" id="KW-1133">Transmembrane helix</keyword>
<keyword evidence="7" id="KW-0812">Transmembrane</keyword>
<dbReference type="Pfam" id="PF01753">
    <property type="entry name" value="zf-MYND"/>
    <property type="match status" value="1"/>
</dbReference>
<dbReference type="Gene3D" id="6.10.140.2220">
    <property type="match status" value="1"/>
</dbReference>
<dbReference type="GO" id="GO:0016020">
    <property type="term" value="C:membrane"/>
    <property type="evidence" value="ECO:0007669"/>
    <property type="project" value="UniProtKB-SubCell"/>
</dbReference>
<evidence type="ECO:0000256" key="9">
    <source>
        <dbReference type="ARBA" id="ARBA00022771"/>
    </source>
</evidence>
<sequence>MESIQRFADALLSSSSSASSGASGGETEAAAVTNTFLRFRMAVQLLNAEAVVQYDRLKNRVQFCVALGRLLPVFKWEEERHTRLKRDWSRLMFEGQCEPQPVLQGFLKDMVVQDVNEGHRRWKDEIPHHLQEEACPVDLVETGKDLMKQLMDKAEESEYGYEEELLLAAGRIRLQQALDWVPFNVKAMRKAASFFTEAVAEARIKQKSLDKSGGGKAAAAASASASSSSIEKQLGEAAQASGLLDLKTRLGEALKELNWTDRLLQKANISFSCARCERFEAVGEKFQICRKCKRVRYCSKDCQLTAWKDGHKQQCRRFVAEGASEPSQADLPFPDTAADSPKVSEGISARAEDTEAHVTGLMNCLDRPFEQCRFGAGIVAEHEKKAEELRKKGKMPPWADVHQWETSAWSFVDPGTAKSLHLLADHDANNVTTKLCEPVEVFGFKTQLLPPFDAVSKWLSPDERDRWHRLRSRLEAQLALPASVWTEKGGEMPSKGDEGVKKWDEREAETAKSAAKATADKQTEKEGGGGNATETEEKEGLSDMDTHIPAVLQPVRMTVVEGWRRAMRQLLGVGAFQAMWQAGEDFLLEQIPTNFWEPHPSGSLQLF</sequence>
<keyword evidence="9 18" id="KW-0863">Zinc-finger</keyword>
<evidence type="ECO:0000256" key="3">
    <source>
        <dbReference type="ARBA" id="ARBA00010794"/>
    </source>
</evidence>
<evidence type="ECO:0000313" key="21">
    <source>
        <dbReference type="EMBL" id="CEM54939.1"/>
    </source>
</evidence>
<dbReference type="EC" id="2.7.1.182" evidence="16"/>
<comment type="similarity">
    <text evidence="3">Belongs to the polyprenol kinase family.</text>
</comment>
<comment type="catalytic activity">
    <reaction evidence="17">
        <text>phytol + CTP = phytyl phosphate + CDP + H(+)</text>
        <dbReference type="Rhea" id="RHEA:38055"/>
        <dbReference type="ChEBI" id="CHEBI:15378"/>
        <dbReference type="ChEBI" id="CHEBI:17327"/>
        <dbReference type="ChEBI" id="CHEBI:37563"/>
        <dbReference type="ChEBI" id="CHEBI:58069"/>
        <dbReference type="ChEBI" id="CHEBI:75483"/>
        <dbReference type="EC" id="2.7.1.182"/>
    </reaction>
</comment>
<dbReference type="PANTHER" id="PTHR32523:SF8">
    <property type="entry name" value="DOLICHOL KINASE"/>
    <property type="match status" value="1"/>
</dbReference>
<evidence type="ECO:0000256" key="2">
    <source>
        <dbReference type="ARBA" id="ARBA00004229"/>
    </source>
</evidence>
<comment type="pathway">
    <text evidence="15">Cofactor biosynthesis; tocopherol biosynthesis.</text>
</comment>